<proteinExistence type="predicted"/>
<keyword evidence="2" id="KW-0378">Hydrolase</keyword>
<keyword evidence="2" id="KW-0031">Aminopeptidase</keyword>
<gene>
    <name evidence="2" type="ORF">INP51_08195</name>
</gene>
<dbReference type="KEGG" id="bliq:INP51_08195"/>
<name>A0A7M2RD23_9FIRM</name>
<evidence type="ECO:0000313" key="3">
    <source>
        <dbReference type="Proteomes" id="UP000593601"/>
    </source>
</evidence>
<dbReference type="GO" id="GO:0046872">
    <property type="term" value="F:metal ion binding"/>
    <property type="evidence" value="ECO:0007669"/>
    <property type="project" value="UniProtKB-KW"/>
</dbReference>
<sequence length="688" mass="79449">MEENKDDFVTQRYELAIGRIREIYINPETEPLFRDFFCREAGFLIQMDELFSNVKENIFDDMTLEDLRAYNRGLYEELLPGNYENSYGNPGYAVKILGRDYGQILSMLYTELRGTVVYAYEQRIWDMTIGMELFLEIYQEFETDAYPREKYLRESIYYYMSDYADELMQQSVDGTVDPACNFAVDIIMNSDLTDLRYLYQFGEYVTKNEETTAAFLNTLPEEEIEAMALTFTEGYRTGFLVENKPLEKKKTVNIRYTLGFERIVRCAIRQFADMGLKPTIYRTASHIMQKNQKGKNGYYGAVPNQQFEFDHKNDAALFIDKALIQRKLRALQNAYENQKEKAARHGGPAVMEIFGEKPFEPVSCKDALTLSVEQQKLQVLYDNEAGQIVNRYIIGEERSFTIIAYPVPEIGADFEKIFEETVKVNTLDYKKYQRIQQSIIEVLDLGVCAHVVGMNGNRTDITISFHELTDPSRQTNFENCVADVNIPVGEVFTSPILKGTDGVLNVSKVFLNELNYVDLTIQVKDGMISDYSCKNFDDEGENRRYIEENILFHHDTIPMGEFAIGTNTTAYRMARTYHIEDKLPILIAEKTGPHFAFGDTCYSWQEDTAVYNPDGKEIIARDNERSLLRKKDVNLAYFGCHTDITIPYDELGLIEVIRKDGTRDKIIEKGRFVLPGTEELNEPLAEHE</sequence>
<dbReference type="EMBL" id="CP063304">
    <property type="protein sequence ID" value="QOV18038.1"/>
    <property type="molecule type" value="Genomic_DNA"/>
</dbReference>
<dbReference type="PANTHER" id="PTHR34448">
    <property type="entry name" value="AMINOPEPTIDASE"/>
    <property type="match status" value="1"/>
</dbReference>
<dbReference type="PANTHER" id="PTHR34448:SF3">
    <property type="entry name" value="AMINOPEPTIDASE AMPS"/>
    <property type="match status" value="1"/>
</dbReference>
<evidence type="ECO:0000313" key="2">
    <source>
        <dbReference type="EMBL" id="QOV18038.1"/>
    </source>
</evidence>
<dbReference type="GO" id="GO:0004177">
    <property type="term" value="F:aminopeptidase activity"/>
    <property type="evidence" value="ECO:0007669"/>
    <property type="project" value="UniProtKB-KW"/>
</dbReference>
<dbReference type="SUPFAM" id="SSF144052">
    <property type="entry name" value="Thermophilic metalloprotease-like"/>
    <property type="match status" value="1"/>
</dbReference>
<evidence type="ECO:0000256" key="1">
    <source>
        <dbReference type="ARBA" id="ARBA00022723"/>
    </source>
</evidence>
<organism evidence="2 3">
    <name type="scientific">Blautia liquoris</name>
    <dbReference type="NCBI Taxonomy" id="2779518"/>
    <lineage>
        <taxon>Bacteria</taxon>
        <taxon>Bacillati</taxon>
        <taxon>Bacillota</taxon>
        <taxon>Clostridia</taxon>
        <taxon>Lachnospirales</taxon>
        <taxon>Lachnospiraceae</taxon>
        <taxon>Blautia</taxon>
    </lineage>
</organism>
<keyword evidence="1" id="KW-0479">Metal-binding</keyword>
<dbReference type="Pfam" id="PF02073">
    <property type="entry name" value="Peptidase_M29"/>
    <property type="match status" value="1"/>
</dbReference>
<protein>
    <submittedName>
        <fullName evidence="2">Aminopeptidase</fullName>
    </submittedName>
</protein>
<reference evidence="2 3" key="1">
    <citation type="submission" date="2020-10" db="EMBL/GenBank/DDBJ databases">
        <title>Blautia liquoris sp.nov., isolated from the mud in a fermentation cellar used for the production of Chinese strong-flavoured liquor.</title>
        <authorList>
            <person name="Lu L."/>
        </authorList>
    </citation>
    <scope>NUCLEOTIDE SEQUENCE [LARGE SCALE GENOMIC DNA]</scope>
    <source>
        <strain evidence="2 3">LZLJ-3</strain>
    </source>
</reference>
<dbReference type="GO" id="GO:0006508">
    <property type="term" value="P:proteolysis"/>
    <property type="evidence" value="ECO:0007669"/>
    <property type="project" value="InterPro"/>
</dbReference>
<accession>A0A7M2RD23</accession>
<dbReference type="InterPro" id="IPR052170">
    <property type="entry name" value="M29_Exopeptidase"/>
</dbReference>
<dbReference type="RefSeq" id="WP_193734400.1">
    <property type="nucleotide sequence ID" value="NZ_CP063304.1"/>
</dbReference>
<dbReference type="Proteomes" id="UP000593601">
    <property type="component" value="Chromosome"/>
</dbReference>
<dbReference type="AlphaFoldDB" id="A0A7M2RD23"/>
<keyword evidence="2" id="KW-0645">Protease</keyword>
<keyword evidence="3" id="KW-1185">Reference proteome</keyword>
<dbReference type="InterPro" id="IPR000787">
    <property type="entry name" value="Peptidase_M29"/>
</dbReference>